<dbReference type="GO" id="GO:0016020">
    <property type="term" value="C:membrane"/>
    <property type="evidence" value="ECO:0007669"/>
    <property type="project" value="UniProtKB-SubCell"/>
</dbReference>
<feature type="region of interest" description="Disordered" evidence="7">
    <location>
        <begin position="1"/>
        <end position="23"/>
    </location>
</feature>
<evidence type="ECO:0000256" key="7">
    <source>
        <dbReference type="SAM" id="MobiDB-lite"/>
    </source>
</evidence>
<evidence type="ECO:0000256" key="2">
    <source>
        <dbReference type="ARBA" id="ARBA00005005"/>
    </source>
</evidence>
<dbReference type="EC" id="6.2.1.3" evidence="4"/>
<evidence type="ECO:0000259" key="9">
    <source>
        <dbReference type="Pfam" id="PF13193"/>
    </source>
</evidence>
<reference evidence="10" key="1">
    <citation type="submission" date="2017-08" db="EMBL/GenBank/DDBJ databases">
        <authorList>
            <person name="Imhoff J.F."/>
            <person name="Rahn T."/>
            <person name="Kuenzel S."/>
            <person name="Neulinger S.C."/>
        </authorList>
    </citation>
    <scope>NUCLEOTIDE SEQUENCE</scope>
    <source>
        <strain evidence="10">DSM 9154</strain>
    </source>
</reference>
<name>A0A934QMM8_9PROT</name>
<dbReference type="SUPFAM" id="SSF56801">
    <property type="entry name" value="Acetyl-CoA synthetase-like"/>
    <property type="match status" value="1"/>
</dbReference>
<evidence type="ECO:0000256" key="1">
    <source>
        <dbReference type="ARBA" id="ARBA00004170"/>
    </source>
</evidence>
<dbReference type="EMBL" id="NRRE01000034">
    <property type="protein sequence ID" value="MBK1699090.1"/>
    <property type="molecule type" value="Genomic_DNA"/>
</dbReference>
<dbReference type="InterPro" id="IPR045851">
    <property type="entry name" value="AMP-bd_C_sf"/>
</dbReference>
<dbReference type="Pfam" id="PF00501">
    <property type="entry name" value="AMP-binding"/>
    <property type="match status" value="1"/>
</dbReference>
<accession>A0A934QMM8</accession>
<dbReference type="GO" id="GO:0004467">
    <property type="term" value="F:long-chain fatty acid-CoA ligase activity"/>
    <property type="evidence" value="ECO:0007669"/>
    <property type="project" value="UniProtKB-EC"/>
</dbReference>
<feature type="domain" description="AMP-dependent synthetase/ligase" evidence="8">
    <location>
        <begin position="23"/>
        <end position="302"/>
    </location>
</feature>
<dbReference type="PANTHER" id="PTHR43767:SF8">
    <property type="entry name" value="LONG-CHAIN-FATTY-ACID--COA LIGASE"/>
    <property type="match status" value="1"/>
</dbReference>
<dbReference type="InterPro" id="IPR042099">
    <property type="entry name" value="ANL_N_sf"/>
</dbReference>
<evidence type="ECO:0000256" key="5">
    <source>
        <dbReference type="ARBA" id="ARBA00039545"/>
    </source>
</evidence>
<dbReference type="RefSeq" id="WP_051431646.1">
    <property type="nucleotide sequence ID" value="NZ_NRRE01000034.1"/>
</dbReference>
<dbReference type="Gene3D" id="3.30.300.30">
    <property type="match status" value="1"/>
</dbReference>
<feature type="domain" description="AMP-binding enzyme C-terminal" evidence="9">
    <location>
        <begin position="377"/>
        <end position="448"/>
    </location>
</feature>
<proteinExistence type="predicted"/>
<evidence type="ECO:0000256" key="3">
    <source>
        <dbReference type="ARBA" id="ARBA00022598"/>
    </source>
</evidence>
<dbReference type="PANTHER" id="PTHR43767">
    <property type="entry name" value="LONG-CHAIN-FATTY-ACID--COA LIGASE"/>
    <property type="match status" value="1"/>
</dbReference>
<dbReference type="Pfam" id="PF13193">
    <property type="entry name" value="AMP-binding_C"/>
    <property type="match status" value="1"/>
</dbReference>
<evidence type="ECO:0000313" key="11">
    <source>
        <dbReference type="Proteomes" id="UP000778970"/>
    </source>
</evidence>
<comment type="subcellular location">
    <subcellularLocation>
        <location evidence="1">Membrane</location>
        <topology evidence="1">Peripheral membrane protein</topology>
    </subcellularLocation>
</comment>
<dbReference type="InterPro" id="IPR025110">
    <property type="entry name" value="AMP-bd_C"/>
</dbReference>
<dbReference type="Gene3D" id="3.40.50.12780">
    <property type="entry name" value="N-terminal domain of ligase-like"/>
    <property type="match status" value="1"/>
</dbReference>
<gene>
    <name evidence="10" type="ORF">CKO21_17745</name>
</gene>
<comment type="pathway">
    <text evidence="2">Lipid metabolism; fatty acid beta-oxidation.</text>
</comment>
<reference evidence="10" key="2">
    <citation type="journal article" date="2020" name="Microorganisms">
        <title>Osmotic Adaptation and Compatible Solute Biosynthesis of Phototrophic Bacteria as Revealed from Genome Analyses.</title>
        <authorList>
            <person name="Imhoff J.F."/>
            <person name="Rahn T."/>
            <person name="Kunzel S."/>
            <person name="Keller A."/>
            <person name="Neulinger S.C."/>
        </authorList>
    </citation>
    <scope>NUCLEOTIDE SEQUENCE</scope>
    <source>
        <strain evidence="10">DSM 9154</strain>
    </source>
</reference>
<evidence type="ECO:0000256" key="6">
    <source>
        <dbReference type="ARBA" id="ARBA00042773"/>
    </source>
</evidence>
<protein>
    <recommendedName>
        <fullName evidence="5">Long-chain-fatty-acid--CoA ligase</fullName>
        <ecNumber evidence="4">6.2.1.3</ecNumber>
    </recommendedName>
    <alternativeName>
        <fullName evidence="6">Long-chain acyl-CoA synthetase</fullName>
    </alternativeName>
</protein>
<organism evidence="10 11">
    <name type="scientific">Rhodovibrio salinarum</name>
    <dbReference type="NCBI Taxonomy" id="1087"/>
    <lineage>
        <taxon>Bacteria</taxon>
        <taxon>Pseudomonadati</taxon>
        <taxon>Pseudomonadota</taxon>
        <taxon>Alphaproteobacteria</taxon>
        <taxon>Rhodospirillales</taxon>
        <taxon>Rhodovibrionaceae</taxon>
        <taxon>Rhodovibrio</taxon>
    </lineage>
</organism>
<dbReference type="InterPro" id="IPR000873">
    <property type="entry name" value="AMP-dep_synth/lig_dom"/>
</dbReference>
<comment type="caution">
    <text evidence="10">The sequence shown here is derived from an EMBL/GenBank/DDBJ whole genome shotgun (WGS) entry which is preliminary data.</text>
</comment>
<dbReference type="AlphaFoldDB" id="A0A934QMM8"/>
<sequence length="466" mass="49934">MHNESAQPADDAPAWPVFTPYDPARPAFHTDQGPVTQGTVLARAQALARRLSADLPPEAQVANYCESRIAFTVALIGGWLAGRSVVLPPDRTERNLQLLRERLDPLVVLAEQGCTLTLPTPIHVDTIAPDGPPPAEPPSLPGDLLAARVFTSGSTGTPQMNDKTWAMLAAAGKTIPAMLTLDRLETAHVVATVPSQHMYGFETTALMPLQGGAAAYADRPIYTADVAHALHSVPAPRVLVTTPTHLRALIESDTVLPAIDHVISATAPLGSELAQAAEHRLSAPVREIYGFTEAGSVAGRRTLDGDVWQMRSDYIARTVQGPEGPQALVHCPTLGQDVAFPDVVEVMDGNRIRLKGRAQDLVNVAGKRASLSGLAAQLMEIDGVRDAAFVQPDADTGAGQIGRLIAFAVAPDWDREALRTALKQRLDPAFVPRRLILLDHLPRNATGKLLRQDLEALLDTHLGRRS</sequence>
<evidence type="ECO:0000256" key="4">
    <source>
        <dbReference type="ARBA" id="ARBA00026121"/>
    </source>
</evidence>
<evidence type="ECO:0000259" key="8">
    <source>
        <dbReference type="Pfam" id="PF00501"/>
    </source>
</evidence>
<dbReference type="InterPro" id="IPR050237">
    <property type="entry name" value="ATP-dep_AMP-bd_enzyme"/>
</dbReference>
<keyword evidence="3" id="KW-0436">Ligase</keyword>
<keyword evidence="11" id="KW-1185">Reference proteome</keyword>
<evidence type="ECO:0000313" key="10">
    <source>
        <dbReference type="EMBL" id="MBK1699090.1"/>
    </source>
</evidence>
<dbReference type="Proteomes" id="UP000778970">
    <property type="component" value="Unassembled WGS sequence"/>
</dbReference>